<dbReference type="PATRIC" id="fig|36849.3.peg.4033"/>
<gene>
    <name evidence="2" type="primary">rplGB</name>
    <name evidence="2" type="ORF">OXPF_38140</name>
</gene>
<accession>A0A0P8Y7U6</accession>
<dbReference type="EMBL" id="LKET01000062">
    <property type="protein sequence ID" value="KPU42639.1"/>
    <property type="molecule type" value="Genomic_DNA"/>
</dbReference>
<evidence type="ECO:0000313" key="3">
    <source>
        <dbReference type="Proteomes" id="UP000050326"/>
    </source>
</evidence>
<dbReference type="OrthoDB" id="2353623at2"/>
<reference evidence="2 3" key="1">
    <citation type="submission" date="2015-09" db="EMBL/GenBank/DDBJ databases">
        <title>Genome sequence of Oxobacter pfennigii DSM 3222.</title>
        <authorList>
            <person name="Poehlein A."/>
            <person name="Bengelsdorf F.R."/>
            <person name="Schiel-Bengelsdorf B."/>
            <person name="Duerre P."/>
            <person name="Daniel R."/>
        </authorList>
    </citation>
    <scope>NUCLEOTIDE SEQUENCE [LARGE SCALE GENOMIC DNA]</scope>
    <source>
        <strain evidence="2 3">DSM 3222</strain>
    </source>
</reference>
<dbReference type="STRING" id="36849.OXPF_38140"/>
<sequence length="80" mass="8852">MITRLQGKKVVGVKQTCKYIKIGKVISVYLAKDADHKIIQPIEELCRQNNVEPIFVNSMKELGYMCGIDVGAATAALINE</sequence>
<dbReference type="SUPFAM" id="SSF55315">
    <property type="entry name" value="L30e-like"/>
    <property type="match status" value="1"/>
</dbReference>
<dbReference type="Proteomes" id="UP000050326">
    <property type="component" value="Unassembled WGS sequence"/>
</dbReference>
<evidence type="ECO:0000313" key="2">
    <source>
        <dbReference type="EMBL" id="KPU42639.1"/>
    </source>
</evidence>
<dbReference type="InterPro" id="IPR029064">
    <property type="entry name" value="Ribosomal_eL30-like_sf"/>
</dbReference>
<dbReference type="AlphaFoldDB" id="A0A0P8Y7U6"/>
<keyword evidence="3" id="KW-1185">Reference proteome</keyword>
<dbReference type="RefSeq" id="WP_054876781.1">
    <property type="nucleotide sequence ID" value="NZ_LKET01000062.1"/>
</dbReference>
<protein>
    <submittedName>
        <fullName evidence="2">Ribosome-associated protein L7Ae-like protein</fullName>
    </submittedName>
</protein>
<feature type="domain" description="Ribosomal protein eL8/eL30/eS12/Gadd45" evidence="1">
    <location>
        <begin position="6"/>
        <end position="78"/>
    </location>
</feature>
<name>A0A0P8Y7U6_9CLOT</name>
<proteinExistence type="predicted"/>
<dbReference type="InterPro" id="IPR004038">
    <property type="entry name" value="Ribosomal_eL8/eL30/eS12/Gad45"/>
</dbReference>
<evidence type="ECO:0000259" key="1">
    <source>
        <dbReference type="Pfam" id="PF01248"/>
    </source>
</evidence>
<comment type="caution">
    <text evidence="2">The sequence shown here is derived from an EMBL/GenBank/DDBJ whole genome shotgun (WGS) entry which is preliminary data.</text>
</comment>
<dbReference type="Pfam" id="PF01248">
    <property type="entry name" value="Ribosomal_L7Ae"/>
    <property type="match status" value="1"/>
</dbReference>
<organism evidence="2 3">
    <name type="scientific">Oxobacter pfennigii</name>
    <dbReference type="NCBI Taxonomy" id="36849"/>
    <lineage>
        <taxon>Bacteria</taxon>
        <taxon>Bacillati</taxon>
        <taxon>Bacillota</taxon>
        <taxon>Clostridia</taxon>
        <taxon>Eubacteriales</taxon>
        <taxon>Clostridiaceae</taxon>
        <taxon>Oxobacter</taxon>
    </lineage>
</organism>
<dbReference type="Gene3D" id="3.30.1330.30">
    <property type="match status" value="1"/>
</dbReference>